<feature type="transmembrane region" description="Helical" evidence="1">
    <location>
        <begin position="425"/>
        <end position="444"/>
    </location>
</feature>
<keyword evidence="1" id="KW-1133">Transmembrane helix</keyword>
<evidence type="ECO:0000313" key="2">
    <source>
        <dbReference type="EMBL" id="MBB6626197.1"/>
    </source>
</evidence>
<keyword evidence="1" id="KW-0812">Transmembrane</keyword>
<name>A0A7X0RDA5_9ACTN</name>
<dbReference type="EMBL" id="JACKXE010000001">
    <property type="protein sequence ID" value="MBB6626197.1"/>
    <property type="molecule type" value="Genomic_DNA"/>
</dbReference>
<sequence length="450" mass="46246">MSTLHERLAALADEAPSALPETGLWERGRRYGRVRRAGTVAIALVAVLVLVGIAGVTWQQGRVPDPAPAGPAPGLPDRIWSPSPWLDGTEEGGPLGQLAALLPAARGEMVGSHLALVGISAETGDYRFLDLPDAAYQLGITDAALSPDGRHVAYWLTGTPSGAANPGSAEVPVVGVGLYDTTTGEVTAYRPTVEHGLMPMTLAWADADHLVVDAGQITESAAEGGSGFGASSDGPQIWTVGEPGPAAATEGRGARYVAAAGAGLLLRDGSHHSVVVSRVEDPSATLTRFRVPGDEGLVVSRALDATATRFATLDPGVTPGDLLAGPISDGGAGGPRQAQLVRVPRTGSTVSVLGWTDPEHVVTLRELGPGSEGMDVVRVTVPSGGAETLIRSTAHESLNLQLATDLLADPTVAGVEPPTPLDPRLTVLLGVLALGAGGLGLRWWRRRVRA</sequence>
<dbReference type="SUPFAM" id="SSF82171">
    <property type="entry name" value="DPP6 N-terminal domain-like"/>
    <property type="match status" value="1"/>
</dbReference>
<evidence type="ECO:0000256" key="1">
    <source>
        <dbReference type="SAM" id="Phobius"/>
    </source>
</evidence>
<reference evidence="2 3" key="1">
    <citation type="submission" date="2020-08" db="EMBL/GenBank/DDBJ databases">
        <authorList>
            <person name="Seo M.-J."/>
        </authorList>
    </citation>
    <scope>NUCLEOTIDE SEQUENCE [LARGE SCALE GENOMIC DNA]</scope>
    <source>
        <strain evidence="2 3">KIGAM211</strain>
    </source>
</reference>
<comment type="caution">
    <text evidence="2">The sequence shown here is derived from an EMBL/GenBank/DDBJ whole genome shotgun (WGS) entry which is preliminary data.</text>
</comment>
<keyword evidence="1" id="KW-0472">Membrane</keyword>
<protein>
    <submittedName>
        <fullName evidence="2">Uncharacterized protein</fullName>
    </submittedName>
</protein>
<feature type="transmembrane region" description="Helical" evidence="1">
    <location>
        <begin position="37"/>
        <end position="58"/>
    </location>
</feature>
<dbReference type="AlphaFoldDB" id="A0A7X0RDA5"/>
<dbReference type="Proteomes" id="UP000523955">
    <property type="component" value="Unassembled WGS sequence"/>
</dbReference>
<dbReference type="RefSeq" id="WP_185251495.1">
    <property type="nucleotide sequence ID" value="NZ_JACKXE010000001.1"/>
</dbReference>
<keyword evidence="3" id="KW-1185">Reference proteome</keyword>
<accession>A0A7X0RDA5</accession>
<proteinExistence type="predicted"/>
<organism evidence="2 3">
    <name type="scientific">Nocardioides luti</name>
    <dbReference type="NCBI Taxonomy" id="2761101"/>
    <lineage>
        <taxon>Bacteria</taxon>
        <taxon>Bacillati</taxon>
        <taxon>Actinomycetota</taxon>
        <taxon>Actinomycetes</taxon>
        <taxon>Propionibacteriales</taxon>
        <taxon>Nocardioidaceae</taxon>
        <taxon>Nocardioides</taxon>
    </lineage>
</organism>
<evidence type="ECO:0000313" key="3">
    <source>
        <dbReference type="Proteomes" id="UP000523955"/>
    </source>
</evidence>
<gene>
    <name evidence="2" type="ORF">H5V45_02575</name>
</gene>